<feature type="transmembrane region" description="Helical" evidence="1">
    <location>
        <begin position="165"/>
        <end position="184"/>
    </location>
</feature>
<organism evidence="2 3">
    <name type="scientific">Giardia intestinalis (strain P15)</name>
    <name type="common">Giardia lamblia</name>
    <dbReference type="NCBI Taxonomy" id="658858"/>
    <lineage>
        <taxon>Eukaryota</taxon>
        <taxon>Metamonada</taxon>
        <taxon>Diplomonadida</taxon>
        <taxon>Hexamitidae</taxon>
        <taxon>Giardiinae</taxon>
        <taxon>Giardia</taxon>
    </lineage>
</organism>
<dbReference type="EMBL" id="ACVC01000110">
    <property type="protein sequence ID" value="EFO63947.1"/>
    <property type="molecule type" value="Genomic_DNA"/>
</dbReference>
<sequence length="342" mass="39488">MGPNLRASAEEIMQPAEMLAAIEPLTEDKDSSSAIIYRSAFHIGSSLYQGISQSIRGYLALKQEAVGSDTPEDLERGLRYLGLLKKTFNRLASTGNENVFREILREHRNAQPSNRICNIPAFVFVQQLLGYVWEVYPFIDEDASDNFCRELQVLFQRQMENDPQIYVIFHITMVMMCPYILGLYESKPEKRTKIRELLRMFVTTEEAKKNERYYDLISAIVYVFFILHACTGKKYEYILAQVVLDRVYGANISEDISKAQVFHIEAALQGLLKALHRFNSGTVKSTVFAKEKPSLSLNTWSQITKFVDDVDKKYKPKEFFGLKRYCREQPQYVTKAYSMHSI</sequence>
<dbReference type="OMA" id="PAFVFVQ"/>
<dbReference type="Proteomes" id="UP000008974">
    <property type="component" value="Unassembled WGS sequence"/>
</dbReference>
<evidence type="ECO:0000313" key="3">
    <source>
        <dbReference type="Proteomes" id="UP000008974"/>
    </source>
</evidence>
<reference evidence="2 3" key="1">
    <citation type="journal article" date="2010" name="BMC Genomics">
        <title>Genome analysis and comparative genomics of a Giardia intestinalis assemblage E isolate.</title>
        <authorList>
            <person name="Jerlstrom-Hultqvist J."/>
            <person name="Franzen O."/>
            <person name="Ankarklev J."/>
            <person name="Xu F."/>
            <person name="Nohynkova E."/>
            <person name="Andersson J.O."/>
            <person name="Svard S.G."/>
            <person name="Andersson B."/>
        </authorList>
    </citation>
    <scope>NUCLEOTIDE SEQUENCE [LARGE SCALE GENOMIC DNA]</scope>
    <source>
        <strain evidence="2 3">P15</strain>
    </source>
</reference>
<dbReference type="OrthoDB" id="10252720at2759"/>
<keyword evidence="1" id="KW-0812">Transmembrane</keyword>
<comment type="caution">
    <text evidence="2">The sequence shown here is derived from an EMBL/GenBank/DDBJ whole genome shotgun (WGS) entry which is preliminary data.</text>
</comment>
<keyword evidence="1" id="KW-1133">Transmembrane helix</keyword>
<dbReference type="VEuPathDB" id="GiardiaDB:GLP15_4209"/>
<accession>E1F0R0</accession>
<keyword evidence="1" id="KW-0472">Membrane</keyword>
<proteinExistence type="predicted"/>
<evidence type="ECO:0000256" key="1">
    <source>
        <dbReference type="SAM" id="Phobius"/>
    </source>
</evidence>
<protein>
    <submittedName>
        <fullName evidence="2">Uncharacterized protein</fullName>
    </submittedName>
</protein>
<dbReference type="AlphaFoldDB" id="E1F0R0"/>
<name>E1F0R0_GIAIA</name>
<gene>
    <name evidence="2" type="ORF">GLP15_4209</name>
</gene>
<evidence type="ECO:0000313" key="2">
    <source>
        <dbReference type="EMBL" id="EFO63947.1"/>
    </source>
</evidence>